<dbReference type="NCBIfam" id="TIGR00434">
    <property type="entry name" value="cysH"/>
    <property type="match status" value="1"/>
</dbReference>
<dbReference type="CDD" id="cd23945">
    <property type="entry name" value="PAPS_reductase"/>
    <property type="match status" value="1"/>
</dbReference>
<feature type="domain" description="Phosphoadenosine phosphosulphate reductase" evidence="4">
    <location>
        <begin position="57"/>
        <end position="219"/>
    </location>
</feature>
<keyword evidence="6" id="KW-1185">Reference proteome</keyword>
<dbReference type="Pfam" id="PF01507">
    <property type="entry name" value="PAPS_reduct"/>
    <property type="match status" value="1"/>
</dbReference>
<dbReference type="SUPFAM" id="SSF52402">
    <property type="entry name" value="Adenine nucleotide alpha hydrolases-like"/>
    <property type="match status" value="1"/>
</dbReference>
<dbReference type="PANTHER" id="PTHR46509">
    <property type="entry name" value="PHOSPHOADENOSINE PHOSPHOSULFATE REDUCTASE"/>
    <property type="match status" value="1"/>
</dbReference>
<comment type="caution">
    <text evidence="3">Lacks conserved residue(s) required for the propagation of feature annotation.</text>
</comment>
<dbReference type="InterPro" id="IPR002500">
    <property type="entry name" value="PAPS_reduct_dom"/>
</dbReference>
<dbReference type="InterPro" id="IPR004511">
    <property type="entry name" value="PAPS/APS_Rdtase"/>
</dbReference>
<dbReference type="InterPro" id="IPR014729">
    <property type="entry name" value="Rossmann-like_a/b/a_fold"/>
</dbReference>
<evidence type="ECO:0000256" key="1">
    <source>
        <dbReference type="ARBA" id="ARBA00009732"/>
    </source>
</evidence>
<proteinExistence type="inferred from homology"/>
<evidence type="ECO:0000259" key="4">
    <source>
        <dbReference type="Pfam" id="PF01507"/>
    </source>
</evidence>
<keyword evidence="2 3" id="KW-0560">Oxidoreductase</keyword>
<comment type="pathway">
    <text evidence="3">Sulfur metabolism; hydrogen sulfide biosynthesis; sulfite from sulfate: step 3/3.</text>
</comment>
<dbReference type="EMBL" id="JBHZOL010000018">
    <property type="protein sequence ID" value="MFE4105105.1"/>
    <property type="molecule type" value="Genomic_DNA"/>
</dbReference>
<dbReference type="RefSeq" id="WP_377961104.1">
    <property type="nucleotide sequence ID" value="NZ_JBHZOL010000018.1"/>
</dbReference>
<keyword evidence="3" id="KW-0963">Cytoplasm</keyword>
<comment type="function">
    <text evidence="3">Catalyzes the formation of sulfite from phosphoadenosine 5'-phosphosulfate (PAPS) using thioredoxin as an electron donor.</text>
</comment>
<dbReference type="HAMAP" id="MF_00063">
    <property type="entry name" value="CysH"/>
    <property type="match status" value="1"/>
</dbReference>
<sequence>MVQCMESPVRAKNVSLDFDFERLNERFENSEPMEILAWCVENITEGLAQTTAFSILSVTHMLYRELNAPVPVIFLDTLHHFPETLETAQRAKEFYGLDLHVYQAKHVSSREEFAARYGDRLWERDVDRFHYLTKVEPLQRALCELEVSAWVTGRRRDQSHTRQQMPIFEQDTQGRVKVNPLANWTRKELWSYTYSHNVLYNPLHDRGYTSIGDEPLTTPILPGEDERAGRWRGSVKTECGIHV</sequence>
<feature type="active site" description="Nucleophile; cysteine thiosulfonate intermediate" evidence="3">
    <location>
        <position position="239"/>
    </location>
</feature>
<comment type="catalytic activity">
    <reaction evidence="3">
        <text>[thioredoxin]-disulfide + sulfite + adenosine 3',5'-bisphosphate + 2 H(+) = [thioredoxin]-dithiol + 3'-phosphoadenylyl sulfate</text>
        <dbReference type="Rhea" id="RHEA:11724"/>
        <dbReference type="Rhea" id="RHEA-COMP:10698"/>
        <dbReference type="Rhea" id="RHEA-COMP:10700"/>
        <dbReference type="ChEBI" id="CHEBI:15378"/>
        <dbReference type="ChEBI" id="CHEBI:17359"/>
        <dbReference type="ChEBI" id="CHEBI:29950"/>
        <dbReference type="ChEBI" id="CHEBI:50058"/>
        <dbReference type="ChEBI" id="CHEBI:58339"/>
        <dbReference type="ChEBI" id="CHEBI:58343"/>
        <dbReference type="EC" id="1.8.4.8"/>
    </reaction>
</comment>
<evidence type="ECO:0000256" key="2">
    <source>
        <dbReference type="ARBA" id="ARBA00023002"/>
    </source>
</evidence>
<comment type="similarity">
    <text evidence="1 3">Belongs to the PAPS reductase family. CysH subfamily.</text>
</comment>
<dbReference type="NCBIfam" id="NF002537">
    <property type="entry name" value="PRK02090.1"/>
    <property type="match status" value="1"/>
</dbReference>
<comment type="subcellular location">
    <subcellularLocation>
        <location evidence="3">Cytoplasm</location>
    </subcellularLocation>
</comment>
<dbReference type="GO" id="GO:0004604">
    <property type="term" value="F:phosphoadenylyl-sulfate reductase (thioredoxin) activity"/>
    <property type="evidence" value="ECO:0007669"/>
    <property type="project" value="UniProtKB-EC"/>
</dbReference>
<comment type="caution">
    <text evidence="5">The sequence shown here is derived from an EMBL/GenBank/DDBJ whole genome shotgun (WGS) entry which is preliminary data.</text>
</comment>
<gene>
    <name evidence="3 5" type="primary">cysH</name>
    <name evidence="5" type="ORF">ACFVKH_02370</name>
</gene>
<dbReference type="Gene3D" id="3.40.50.620">
    <property type="entry name" value="HUPs"/>
    <property type="match status" value="1"/>
</dbReference>
<evidence type="ECO:0000256" key="3">
    <source>
        <dbReference type="HAMAP-Rule" id="MF_00063"/>
    </source>
</evidence>
<reference evidence="5 6" key="1">
    <citation type="submission" date="2024-10" db="EMBL/GenBank/DDBJ databases">
        <authorList>
            <person name="Ratan Roy A."/>
            <person name="Morales Sandoval P.H."/>
            <person name="De Los Santos Villalobos S."/>
            <person name="Chakraborty S."/>
            <person name="Mukherjee J."/>
        </authorList>
    </citation>
    <scope>NUCLEOTIDE SEQUENCE [LARGE SCALE GENOMIC DNA]</scope>
    <source>
        <strain evidence="5 6">S1</strain>
    </source>
</reference>
<evidence type="ECO:0000313" key="6">
    <source>
        <dbReference type="Proteomes" id="UP001600165"/>
    </source>
</evidence>
<dbReference type="PANTHER" id="PTHR46509:SF1">
    <property type="entry name" value="PHOSPHOADENOSINE PHOSPHOSULFATE REDUCTASE"/>
    <property type="match status" value="1"/>
</dbReference>
<dbReference type="InterPro" id="IPR011800">
    <property type="entry name" value="PAPS_reductase_CysH"/>
</dbReference>
<dbReference type="EC" id="1.8.4.8" evidence="3"/>
<name>A0ABW6IBM0_9CYAN</name>
<accession>A0ABW6IBM0</accession>
<evidence type="ECO:0000313" key="5">
    <source>
        <dbReference type="EMBL" id="MFE4105105.1"/>
    </source>
</evidence>
<dbReference type="Proteomes" id="UP001600165">
    <property type="component" value="Unassembled WGS sequence"/>
</dbReference>
<organism evidence="5 6">
    <name type="scientific">Almyronema epifaneia S1</name>
    <dbReference type="NCBI Taxonomy" id="2991925"/>
    <lineage>
        <taxon>Bacteria</taxon>
        <taxon>Bacillati</taxon>
        <taxon>Cyanobacteriota</taxon>
        <taxon>Cyanophyceae</taxon>
        <taxon>Nodosilineales</taxon>
        <taxon>Nodosilineaceae</taxon>
        <taxon>Almyronema</taxon>
        <taxon>Almyronema epifaneia</taxon>
    </lineage>
</organism>
<protein>
    <recommendedName>
        <fullName evidence="3">Phosphoadenosine 5'-phosphosulfate reductase</fullName>
        <shortName evidence="3">PAPS reductase</shortName>
        <ecNumber evidence="3">1.8.4.8</ecNumber>
    </recommendedName>
    <alternativeName>
        <fullName evidence="3">3'-phosphoadenylylsulfate reductase</fullName>
    </alternativeName>
    <alternativeName>
        <fullName evidence="3">PAPS reductase, thioredoxin dependent</fullName>
    </alternativeName>
    <alternativeName>
        <fullName evidence="3">PAPS sulfotransferase</fullName>
    </alternativeName>
    <alternativeName>
        <fullName evidence="3">PAdoPS reductase</fullName>
    </alternativeName>
</protein>
<dbReference type="PIRSF" id="PIRSF000857">
    <property type="entry name" value="PAPS_reductase"/>
    <property type="match status" value="1"/>
</dbReference>
<dbReference type="NCBIfam" id="TIGR02057">
    <property type="entry name" value="PAPS_reductase"/>
    <property type="match status" value="1"/>
</dbReference>